<evidence type="ECO:0000256" key="1">
    <source>
        <dbReference type="ARBA" id="ARBA00007169"/>
    </source>
</evidence>
<dbReference type="Proteomes" id="UP000815325">
    <property type="component" value="Unassembled WGS sequence"/>
</dbReference>
<feature type="domain" description="Thioesterase" evidence="2">
    <location>
        <begin position="15"/>
        <end position="188"/>
    </location>
</feature>
<dbReference type="InterPro" id="IPR029058">
    <property type="entry name" value="AB_hydrolase_fold"/>
</dbReference>
<dbReference type="SUPFAM" id="SSF53474">
    <property type="entry name" value="alpha/beta-Hydrolases"/>
    <property type="match status" value="1"/>
</dbReference>
<comment type="caution">
    <text evidence="3">The sequence shown here is derived from an EMBL/GenBank/DDBJ whole genome shotgun (WGS) entry which is preliminary data.</text>
</comment>
<dbReference type="Gene3D" id="3.40.50.1820">
    <property type="entry name" value="alpha/beta hydrolase"/>
    <property type="match status" value="1"/>
</dbReference>
<sequence length="225" mass="26050">MMSISYIQDFCRKNGVEVLAVQPPGRGMRIHEPFSESAQEMAQTLLPLLAPKLQDGTPYVMISHSMGCWIGYELLLCLRLNGLPLPLSWFLGAMPCPSIPFEARPWRLQHLLNDEQFKIECRGWDINDAVFQMWALFEPMLRADFHIFDSYKLQDPIPAPFDNLPIHAFWGTADKRVKKEMVQGWRAFTTAIEGNHLWPLNKEPKLRWLQLITDQLARLPIYTEA</sequence>
<dbReference type="PANTHER" id="PTHR11487:SF0">
    <property type="entry name" value="S-ACYL FATTY ACID SYNTHASE THIOESTERASE, MEDIUM CHAIN"/>
    <property type="match status" value="1"/>
</dbReference>
<gene>
    <name evidence="3" type="ORF">DUNSADRAFT_7250</name>
</gene>
<evidence type="ECO:0000259" key="2">
    <source>
        <dbReference type="Pfam" id="PF00975"/>
    </source>
</evidence>
<reference evidence="3" key="1">
    <citation type="submission" date="2017-08" db="EMBL/GenBank/DDBJ databases">
        <authorList>
            <person name="Polle J.E."/>
            <person name="Barry K."/>
            <person name="Cushman J."/>
            <person name="Schmutz J."/>
            <person name="Tran D."/>
            <person name="Hathwaick L.T."/>
            <person name="Yim W.C."/>
            <person name="Jenkins J."/>
            <person name="Mckie-Krisberg Z.M."/>
            <person name="Prochnik S."/>
            <person name="Lindquist E."/>
            <person name="Dockter R.B."/>
            <person name="Adam C."/>
            <person name="Molina H."/>
            <person name="Bunkerborg J."/>
            <person name="Jin E."/>
            <person name="Buchheim M."/>
            <person name="Magnuson J."/>
        </authorList>
    </citation>
    <scope>NUCLEOTIDE SEQUENCE</scope>
    <source>
        <strain evidence="3">CCAP 19/18</strain>
    </source>
</reference>
<keyword evidence="4" id="KW-1185">Reference proteome</keyword>
<dbReference type="InterPro" id="IPR001031">
    <property type="entry name" value="Thioesterase"/>
</dbReference>
<comment type="similarity">
    <text evidence="1">Belongs to the thioesterase family.</text>
</comment>
<dbReference type="EMBL" id="MU069700">
    <property type="protein sequence ID" value="KAF5835551.1"/>
    <property type="molecule type" value="Genomic_DNA"/>
</dbReference>
<protein>
    <submittedName>
        <fullName evidence="3">Alpha/Beta hydrolase protein</fullName>
    </submittedName>
</protein>
<dbReference type="GO" id="GO:0016787">
    <property type="term" value="F:hydrolase activity"/>
    <property type="evidence" value="ECO:0007669"/>
    <property type="project" value="UniProtKB-KW"/>
</dbReference>
<keyword evidence="3" id="KW-0378">Hydrolase</keyword>
<dbReference type="InterPro" id="IPR012223">
    <property type="entry name" value="TEII"/>
</dbReference>
<dbReference type="Pfam" id="PF00975">
    <property type="entry name" value="Thioesterase"/>
    <property type="match status" value="1"/>
</dbReference>
<proteinExistence type="inferred from homology"/>
<evidence type="ECO:0000313" key="3">
    <source>
        <dbReference type="EMBL" id="KAF5835551.1"/>
    </source>
</evidence>
<accession>A0ABQ7GLR6</accession>
<name>A0ABQ7GLR6_DUNSA</name>
<evidence type="ECO:0000313" key="4">
    <source>
        <dbReference type="Proteomes" id="UP000815325"/>
    </source>
</evidence>
<dbReference type="PANTHER" id="PTHR11487">
    <property type="entry name" value="THIOESTERASE"/>
    <property type="match status" value="1"/>
</dbReference>
<organism evidence="3 4">
    <name type="scientific">Dunaliella salina</name>
    <name type="common">Green alga</name>
    <name type="synonym">Protococcus salinus</name>
    <dbReference type="NCBI Taxonomy" id="3046"/>
    <lineage>
        <taxon>Eukaryota</taxon>
        <taxon>Viridiplantae</taxon>
        <taxon>Chlorophyta</taxon>
        <taxon>core chlorophytes</taxon>
        <taxon>Chlorophyceae</taxon>
        <taxon>CS clade</taxon>
        <taxon>Chlamydomonadales</taxon>
        <taxon>Dunaliellaceae</taxon>
        <taxon>Dunaliella</taxon>
    </lineage>
</organism>